<accession>A0ACB8UR30</accession>
<sequence length="410" mass="45221">MVNLLSGGADASVNLWDLDSRGANLSHLHRSTASLSRSTNTEAHTRMLTSMSVYPFDPTPSTILTTSHDTTLKISSLGQSEITPVHTFTLNRIPYSHSLSSNPANHLIIGVGTSDKAVRLLDLRSGHSIHSLPGHTGAVLSVEWAPHNGHLIASASKDNRCLIFDIRRGSRKSAVASLDMDDAIGVVAPRTAPRTFEARDPFTKDSRAHNGAVTGIRWSPLGNYIITSGQDSRLRVWDANTGANTLMHFGPRIRNSASLHLVERAPLIIPDHDLTFPETGPIFIWPNYSDPDDRGEIFFFGLRGEGEHILHLKVPGVPSRERMRAIGKPSALTAARINALAWRGNGGSGEGLELFSAHGDGKIRCWASRVEEEDEEEEEEQENEEEDRKRKREVLEDIYRELMQPGVRFT</sequence>
<protein>
    <submittedName>
        <fullName evidence="1">Uncharacterized protein</fullName>
    </submittedName>
</protein>
<organism evidence="1">
    <name type="scientific">Ophidiomyces ophidiicola</name>
    <dbReference type="NCBI Taxonomy" id="1387563"/>
    <lineage>
        <taxon>Eukaryota</taxon>
        <taxon>Fungi</taxon>
        <taxon>Dikarya</taxon>
        <taxon>Ascomycota</taxon>
        <taxon>Pezizomycotina</taxon>
        <taxon>Eurotiomycetes</taxon>
        <taxon>Eurotiomycetidae</taxon>
        <taxon>Onygenales</taxon>
        <taxon>Onygenaceae</taxon>
        <taxon>Ophidiomyces</taxon>
    </lineage>
</organism>
<name>A0ACB8UR30_9EURO</name>
<gene>
    <name evidence="1" type="ORF">LOY88_006391</name>
</gene>
<proteinExistence type="predicted"/>
<evidence type="ECO:0000313" key="1">
    <source>
        <dbReference type="EMBL" id="KAI2382019.1"/>
    </source>
</evidence>
<reference evidence="1" key="1">
    <citation type="journal article" date="2022" name="bioRxiv">
        <title>Population genetic analysis of Ophidiomyces ophidiicola, the causative agent of snake fungal disease, indicates recent introductions to the USA.</title>
        <authorList>
            <person name="Ladner J.T."/>
            <person name="Palmer J.M."/>
            <person name="Ettinger C.L."/>
            <person name="Stajich J.E."/>
            <person name="Farrell T.M."/>
            <person name="Glorioso B.M."/>
            <person name="Lawson B."/>
            <person name="Price S.J."/>
            <person name="Stengle A.G."/>
            <person name="Grear D.A."/>
            <person name="Lorch J.M."/>
        </authorList>
    </citation>
    <scope>NUCLEOTIDE SEQUENCE</scope>
    <source>
        <strain evidence="1">NWHC 24266-5</strain>
    </source>
</reference>
<dbReference type="EMBL" id="JALBCA010000150">
    <property type="protein sequence ID" value="KAI2382019.1"/>
    <property type="molecule type" value="Genomic_DNA"/>
</dbReference>
<comment type="caution">
    <text evidence="1">The sequence shown here is derived from an EMBL/GenBank/DDBJ whole genome shotgun (WGS) entry which is preliminary data.</text>
</comment>